<protein>
    <submittedName>
        <fullName evidence="1 2">Uncharacterized protein</fullName>
    </submittedName>
</protein>
<reference evidence="1 3" key="1">
    <citation type="journal article" date="2008" name="Science">
        <title>The Physcomitrella genome reveals evolutionary insights into the conquest of land by plants.</title>
        <authorList>
            <person name="Rensing S."/>
            <person name="Lang D."/>
            <person name="Zimmer A."/>
            <person name="Terry A."/>
            <person name="Salamov A."/>
            <person name="Shapiro H."/>
            <person name="Nishiyama T."/>
            <person name="Perroud P.-F."/>
            <person name="Lindquist E."/>
            <person name="Kamisugi Y."/>
            <person name="Tanahashi T."/>
            <person name="Sakakibara K."/>
            <person name="Fujita T."/>
            <person name="Oishi K."/>
            <person name="Shin-I T."/>
            <person name="Kuroki Y."/>
            <person name="Toyoda A."/>
            <person name="Suzuki Y."/>
            <person name="Hashimoto A."/>
            <person name="Yamaguchi K."/>
            <person name="Sugano A."/>
            <person name="Kohara Y."/>
            <person name="Fujiyama A."/>
            <person name="Anterola A."/>
            <person name="Aoki S."/>
            <person name="Ashton N."/>
            <person name="Barbazuk W.B."/>
            <person name="Barker E."/>
            <person name="Bennetzen J."/>
            <person name="Bezanilla M."/>
            <person name="Blankenship R."/>
            <person name="Cho S.H."/>
            <person name="Dutcher S."/>
            <person name="Estelle M."/>
            <person name="Fawcett J.A."/>
            <person name="Gundlach H."/>
            <person name="Hanada K."/>
            <person name="Heyl A."/>
            <person name="Hicks K.A."/>
            <person name="Hugh J."/>
            <person name="Lohr M."/>
            <person name="Mayer K."/>
            <person name="Melkozernov A."/>
            <person name="Murata T."/>
            <person name="Nelson D."/>
            <person name="Pils B."/>
            <person name="Prigge M."/>
            <person name="Reiss B."/>
            <person name="Renner T."/>
            <person name="Rombauts S."/>
            <person name="Rushton P."/>
            <person name="Sanderfoot A."/>
            <person name="Schween G."/>
            <person name="Shiu S.-H."/>
            <person name="Stueber K."/>
            <person name="Theodoulou F.L."/>
            <person name="Tu H."/>
            <person name="Van de Peer Y."/>
            <person name="Verrier P.J."/>
            <person name="Waters E."/>
            <person name="Wood A."/>
            <person name="Yang L."/>
            <person name="Cove D."/>
            <person name="Cuming A."/>
            <person name="Hasebe M."/>
            <person name="Lucas S."/>
            <person name="Mishler D.B."/>
            <person name="Reski R."/>
            <person name="Grigoriev I."/>
            <person name="Quatrano R.S."/>
            <person name="Boore J.L."/>
        </authorList>
    </citation>
    <scope>NUCLEOTIDE SEQUENCE [LARGE SCALE GENOMIC DNA]</scope>
    <source>
        <strain evidence="2 3">cv. Gransden 2004</strain>
    </source>
</reference>
<dbReference type="Gramene" id="Pp3c9_16630V3.1">
    <property type="protein sequence ID" value="PAC:32914057.CDS.1"/>
    <property type="gene ID" value="Pp3c9_16630"/>
</dbReference>
<sequence>MRDISQASIVLTFALSFRMFQAPHQSNSKRDIITEVSPVLVPSLFYLIYPSCFHDTLSEVLQRTENAISSILPSFSK</sequence>
<dbReference type="AlphaFoldDB" id="A0A2K1K3E7"/>
<dbReference type="EnsemblPlants" id="Pp3c9_16630V3.1">
    <property type="protein sequence ID" value="PAC:32914057.CDS.1"/>
    <property type="gene ID" value="Pp3c9_16630"/>
</dbReference>
<name>A0A2K1K3E7_PHYPA</name>
<organism evidence="1">
    <name type="scientific">Physcomitrium patens</name>
    <name type="common">Spreading-leaved earth moss</name>
    <name type="synonym">Physcomitrella patens</name>
    <dbReference type="NCBI Taxonomy" id="3218"/>
    <lineage>
        <taxon>Eukaryota</taxon>
        <taxon>Viridiplantae</taxon>
        <taxon>Streptophyta</taxon>
        <taxon>Embryophyta</taxon>
        <taxon>Bryophyta</taxon>
        <taxon>Bryophytina</taxon>
        <taxon>Bryopsida</taxon>
        <taxon>Funariidae</taxon>
        <taxon>Funariales</taxon>
        <taxon>Funariaceae</taxon>
        <taxon>Physcomitrium</taxon>
    </lineage>
</organism>
<evidence type="ECO:0000313" key="2">
    <source>
        <dbReference type="EnsemblPlants" id="PAC:32914057.CDS.1"/>
    </source>
</evidence>
<evidence type="ECO:0000313" key="3">
    <source>
        <dbReference type="Proteomes" id="UP000006727"/>
    </source>
</evidence>
<reference evidence="2" key="3">
    <citation type="submission" date="2020-12" db="UniProtKB">
        <authorList>
            <consortium name="EnsemblPlants"/>
        </authorList>
    </citation>
    <scope>IDENTIFICATION</scope>
</reference>
<dbReference type="EMBL" id="ABEU02000009">
    <property type="protein sequence ID" value="PNR48305.1"/>
    <property type="molecule type" value="Genomic_DNA"/>
</dbReference>
<proteinExistence type="predicted"/>
<dbReference type="Proteomes" id="UP000006727">
    <property type="component" value="Chromosome 9"/>
</dbReference>
<dbReference type="InParanoid" id="A0A2K1K3E7"/>
<accession>A0A2K1K3E7</accession>
<evidence type="ECO:0000313" key="1">
    <source>
        <dbReference type="EMBL" id="PNR48305.1"/>
    </source>
</evidence>
<reference evidence="1 3" key="2">
    <citation type="journal article" date="2018" name="Plant J.">
        <title>The Physcomitrella patens chromosome-scale assembly reveals moss genome structure and evolution.</title>
        <authorList>
            <person name="Lang D."/>
            <person name="Ullrich K.K."/>
            <person name="Murat F."/>
            <person name="Fuchs J."/>
            <person name="Jenkins J."/>
            <person name="Haas F.B."/>
            <person name="Piednoel M."/>
            <person name="Gundlach H."/>
            <person name="Van Bel M."/>
            <person name="Meyberg R."/>
            <person name="Vives C."/>
            <person name="Morata J."/>
            <person name="Symeonidi A."/>
            <person name="Hiss M."/>
            <person name="Muchero W."/>
            <person name="Kamisugi Y."/>
            <person name="Saleh O."/>
            <person name="Blanc G."/>
            <person name="Decker E.L."/>
            <person name="van Gessel N."/>
            <person name="Grimwood J."/>
            <person name="Hayes R.D."/>
            <person name="Graham S.W."/>
            <person name="Gunter L.E."/>
            <person name="McDaniel S.F."/>
            <person name="Hoernstein S.N.W."/>
            <person name="Larsson A."/>
            <person name="Li F.W."/>
            <person name="Perroud P.F."/>
            <person name="Phillips J."/>
            <person name="Ranjan P."/>
            <person name="Rokshar D.S."/>
            <person name="Rothfels C.J."/>
            <person name="Schneider L."/>
            <person name="Shu S."/>
            <person name="Stevenson D.W."/>
            <person name="Thummler F."/>
            <person name="Tillich M."/>
            <person name="Villarreal Aguilar J.C."/>
            <person name="Widiez T."/>
            <person name="Wong G.K."/>
            <person name="Wymore A."/>
            <person name="Zhang Y."/>
            <person name="Zimmer A.D."/>
            <person name="Quatrano R.S."/>
            <person name="Mayer K.F.X."/>
            <person name="Goodstein D."/>
            <person name="Casacuberta J.M."/>
            <person name="Vandepoele K."/>
            <person name="Reski R."/>
            <person name="Cuming A.C."/>
            <person name="Tuskan G.A."/>
            <person name="Maumus F."/>
            <person name="Salse J."/>
            <person name="Schmutz J."/>
            <person name="Rensing S.A."/>
        </authorList>
    </citation>
    <scope>NUCLEOTIDE SEQUENCE [LARGE SCALE GENOMIC DNA]</scope>
    <source>
        <strain evidence="2 3">cv. Gransden 2004</strain>
    </source>
</reference>
<gene>
    <name evidence="1" type="ORF">PHYPA_012781</name>
</gene>
<keyword evidence="3" id="KW-1185">Reference proteome</keyword>